<dbReference type="PANTHER" id="PTHR33755">
    <property type="entry name" value="TOXIN PARE1-RELATED"/>
    <property type="match status" value="1"/>
</dbReference>
<dbReference type="EMBL" id="FCON02000172">
    <property type="protein sequence ID" value="SAL84894.1"/>
    <property type="molecule type" value="Genomic_DNA"/>
</dbReference>
<dbReference type="PANTHER" id="PTHR33755:SF9">
    <property type="entry name" value="TOXIN PARE1"/>
    <property type="match status" value="1"/>
</dbReference>
<sequence>MTRLLLSPAALADLDDIWRYTVHTWGVRQAERYVETIRDTALGLAAGTQISRSAAEIRPGYRKAIAGMHLLFFKIEHDGTVNVIRILHQQMDVEQHLRDDN</sequence>
<dbReference type="RefSeq" id="WP_087649304.1">
    <property type="nucleotide sequence ID" value="NZ_FCON02000172.1"/>
</dbReference>
<dbReference type="Gene3D" id="3.30.2310.20">
    <property type="entry name" value="RelE-like"/>
    <property type="match status" value="1"/>
</dbReference>
<accession>A0A158KUX2</accession>
<dbReference type="AlphaFoldDB" id="A0A158KUX2"/>
<dbReference type="Pfam" id="PF05016">
    <property type="entry name" value="ParE_toxin"/>
    <property type="match status" value="1"/>
</dbReference>
<evidence type="ECO:0000256" key="1">
    <source>
        <dbReference type="ARBA" id="ARBA00006226"/>
    </source>
</evidence>
<keyword evidence="2" id="KW-1277">Toxin-antitoxin system</keyword>
<name>A0A158KUX2_9BURK</name>
<dbReference type="PIRSF" id="PIRSF029218">
    <property type="entry name" value="ParE"/>
    <property type="match status" value="1"/>
</dbReference>
<gene>
    <name evidence="4" type="ORF">AWB68_07482</name>
</gene>
<evidence type="ECO:0000256" key="3">
    <source>
        <dbReference type="PIRNR" id="PIRNR029218"/>
    </source>
</evidence>
<dbReference type="InterPro" id="IPR028344">
    <property type="entry name" value="ParE1/4"/>
</dbReference>
<evidence type="ECO:0000256" key="2">
    <source>
        <dbReference type="ARBA" id="ARBA00022649"/>
    </source>
</evidence>
<evidence type="ECO:0000313" key="4">
    <source>
        <dbReference type="EMBL" id="SAL84894.1"/>
    </source>
</evidence>
<comment type="similarity">
    <text evidence="1 3">Belongs to the RelE toxin family.</text>
</comment>
<keyword evidence="5" id="KW-1185">Reference proteome</keyword>
<dbReference type="InterPro" id="IPR007712">
    <property type="entry name" value="RelE/ParE_toxin"/>
</dbReference>
<proteinExistence type="inferred from homology"/>
<dbReference type="Proteomes" id="UP000054770">
    <property type="component" value="Unassembled WGS sequence"/>
</dbReference>
<evidence type="ECO:0000313" key="5">
    <source>
        <dbReference type="Proteomes" id="UP000054770"/>
    </source>
</evidence>
<organism evidence="4 5">
    <name type="scientific">Caballeronia choica</name>
    <dbReference type="NCBI Taxonomy" id="326476"/>
    <lineage>
        <taxon>Bacteria</taxon>
        <taxon>Pseudomonadati</taxon>
        <taxon>Pseudomonadota</taxon>
        <taxon>Betaproteobacteria</taxon>
        <taxon>Burkholderiales</taxon>
        <taxon>Burkholderiaceae</taxon>
        <taxon>Caballeronia</taxon>
    </lineage>
</organism>
<dbReference type="OrthoDB" id="516834at2"/>
<comment type="caution">
    <text evidence="4">The sequence shown here is derived from an EMBL/GenBank/DDBJ whole genome shotgun (WGS) entry which is preliminary data.</text>
</comment>
<dbReference type="InterPro" id="IPR035093">
    <property type="entry name" value="RelE/ParE_toxin_dom_sf"/>
</dbReference>
<protein>
    <recommendedName>
        <fullName evidence="3">Toxin</fullName>
    </recommendedName>
</protein>
<reference evidence="4" key="1">
    <citation type="submission" date="2016-01" db="EMBL/GenBank/DDBJ databases">
        <authorList>
            <person name="Peeters C."/>
        </authorList>
    </citation>
    <scope>NUCLEOTIDE SEQUENCE [LARGE SCALE GENOMIC DNA]</scope>
    <source>
        <strain evidence="4">LMG 22940</strain>
    </source>
</reference>
<dbReference type="InterPro" id="IPR051803">
    <property type="entry name" value="TA_system_RelE-like_toxin"/>
</dbReference>